<accession>M7WK11</accession>
<organism evidence="2 3">
    <name type="scientific">Rhodotorula toruloides (strain NP11)</name>
    <name type="common">Yeast</name>
    <name type="synonym">Rhodosporidium toruloides</name>
    <dbReference type="NCBI Taxonomy" id="1130832"/>
    <lineage>
        <taxon>Eukaryota</taxon>
        <taxon>Fungi</taxon>
        <taxon>Dikarya</taxon>
        <taxon>Basidiomycota</taxon>
        <taxon>Pucciniomycotina</taxon>
        <taxon>Microbotryomycetes</taxon>
        <taxon>Sporidiobolales</taxon>
        <taxon>Sporidiobolaceae</taxon>
        <taxon>Rhodotorula</taxon>
    </lineage>
</organism>
<keyword evidence="3" id="KW-1185">Reference proteome</keyword>
<dbReference type="RefSeq" id="XP_016269510.1">
    <property type="nucleotide sequence ID" value="XM_016420095.1"/>
</dbReference>
<reference evidence="2 3" key="1">
    <citation type="journal article" date="2012" name="Nat. Commun.">
        <title>A multi-omic map of the lipid-producing yeast Rhodosporidium toruloides.</title>
        <authorList>
            <person name="Zhu Z."/>
            <person name="Zhang S."/>
            <person name="Liu H."/>
            <person name="Shen H."/>
            <person name="Lin X."/>
            <person name="Yang F."/>
            <person name="Zhou Y.J."/>
            <person name="Jin G."/>
            <person name="Ye M."/>
            <person name="Zou H."/>
            <person name="Zou H."/>
            <person name="Zhao Z.K."/>
        </authorList>
    </citation>
    <scope>NUCLEOTIDE SEQUENCE [LARGE SCALE GENOMIC DNA]</scope>
    <source>
        <strain evidence="2 3">NP11</strain>
    </source>
</reference>
<gene>
    <name evidence="2" type="ORF">RHTO_06434</name>
</gene>
<evidence type="ECO:0008006" key="4">
    <source>
        <dbReference type="Google" id="ProtNLM"/>
    </source>
</evidence>
<sequence>MLSSASFATLASRDECPVGSRSTRSATFSSLDWRTVVLQGRRLGVKADWRRRVAVSATFAHADLTAAPLCPHVTRSTSSASPPRPPLLPRPRFLPLVLCSSLLAWLLLLPQPPAPAAAPAPAPPCVPKVVQHQVNEGLSFSLTCDLELDITATTFEEVTLPLKGVALIGDWTCRVDRQEEGGKSEKAVHIQHGDLDVGAFGKDVDVMMKVLAVTPDDRWLLSSAHWRHCPAPNASEDDPFVAYTGYQLDIRQDDIDDLRSMTDGDFDPASHRRYRVHFQLAQRKTTPTPEAKELMYRMRDLDLSPTPYDVRFFFPNACDGGAELWSETGFLSGASYYFDCLLSSGFCETVTHSKKRPRTRKSAPAATSQTPADADAKDFDDSDDETDELYFERRSSVLHEHEGDCPLEYKQVTITKTAFSTYRAVLGFMRTGYIVFAPLTSACKPSNPSASRTRREHLLNLRRKTPTSAVSPKSVFRLAHLIELDDLPDLCLADLRRQLTVEIAPVELVDDASICFDAWREVIIDFIFENCEAVEESQGWKDLQGKIRRDEVPGAAPIMLELMSRFTPKKAKGASFVHICLCLNAR</sequence>
<feature type="region of interest" description="Disordered" evidence="1">
    <location>
        <begin position="353"/>
        <end position="383"/>
    </location>
</feature>
<dbReference type="HOGENOM" id="CLU_033180_0_0_1"/>
<dbReference type="AlphaFoldDB" id="M7WK11"/>
<dbReference type="EMBL" id="KB722681">
    <property type="protein sequence ID" value="EMS18391.1"/>
    <property type="molecule type" value="Genomic_DNA"/>
</dbReference>
<dbReference type="OrthoDB" id="10506883at2759"/>
<dbReference type="GeneID" id="27370447"/>
<evidence type="ECO:0000313" key="3">
    <source>
        <dbReference type="Proteomes" id="UP000016926"/>
    </source>
</evidence>
<protein>
    <recommendedName>
        <fullName evidence="4">Proteophosphoglycan ppg4</fullName>
    </recommendedName>
</protein>
<evidence type="ECO:0000313" key="2">
    <source>
        <dbReference type="EMBL" id="EMS18391.1"/>
    </source>
</evidence>
<dbReference type="Proteomes" id="UP000016926">
    <property type="component" value="Unassembled WGS sequence"/>
</dbReference>
<proteinExistence type="predicted"/>
<name>M7WK11_RHOT1</name>
<evidence type="ECO:0000256" key="1">
    <source>
        <dbReference type="SAM" id="MobiDB-lite"/>
    </source>
</evidence>